<dbReference type="AlphaFoldDB" id="A0A1Q2CZE3"/>
<name>A0A1Q2CZE3_9ACTN</name>
<feature type="region of interest" description="Disordered" evidence="2">
    <location>
        <begin position="1"/>
        <end position="42"/>
    </location>
</feature>
<dbReference type="GO" id="GO:0072344">
    <property type="term" value="P:rescue of stalled ribosome"/>
    <property type="evidence" value="ECO:0007669"/>
    <property type="project" value="TreeGrafter"/>
</dbReference>
<feature type="domain" description="Prokaryotic-type class I peptide chain release factors" evidence="3">
    <location>
        <begin position="17"/>
        <end position="141"/>
    </location>
</feature>
<dbReference type="InterPro" id="IPR045853">
    <property type="entry name" value="Pep_chain_release_fac_I_sf"/>
</dbReference>
<proteinExistence type="inferred from homology"/>
<dbReference type="GO" id="GO:0003747">
    <property type="term" value="F:translation release factor activity"/>
    <property type="evidence" value="ECO:0007669"/>
    <property type="project" value="InterPro"/>
</dbReference>
<dbReference type="Gene3D" id="3.30.160.20">
    <property type="match status" value="1"/>
</dbReference>
<dbReference type="NCBIfam" id="NF006718">
    <property type="entry name" value="PRK09256.1"/>
    <property type="match status" value="1"/>
</dbReference>
<evidence type="ECO:0000313" key="5">
    <source>
        <dbReference type="Proteomes" id="UP000188235"/>
    </source>
</evidence>
<dbReference type="InterPro" id="IPR000352">
    <property type="entry name" value="Pep_chain_release_fac_I"/>
</dbReference>
<dbReference type="PANTHER" id="PTHR47814:SF1">
    <property type="entry name" value="PEPTIDYL-TRNA HYDROLASE ARFB"/>
    <property type="match status" value="1"/>
</dbReference>
<dbReference type="KEGG" id="tfa:BW733_12375"/>
<feature type="region of interest" description="Disordered" evidence="2">
    <location>
        <begin position="108"/>
        <end position="147"/>
    </location>
</feature>
<keyword evidence="5" id="KW-1185">Reference proteome</keyword>
<dbReference type="GO" id="GO:0004045">
    <property type="term" value="F:peptidyl-tRNA hydrolase activity"/>
    <property type="evidence" value="ECO:0007669"/>
    <property type="project" value="TreeGrafter"/>
</dbReference>
<organism evidence="4 5">
    <name type="scientific">Tessaracoccus flavescens</name>
    <dbReference type="NCBI Taxonomy" id="399497"/>
    <lineage>
        <taxon>Bacteria</taxon>
        <taxon>Bacillati</taxon>
        <taxon>Actinomycetota</taxon>
        <taxon>Actinomycetes</taxon>
        <taxon>Propionibacteriales</taxon>
        <taxon>Propionibacteriaceae</taxon>
        <taxon>Tessaracoccus</taxon>
    </lineage>
</organism>
<feature type="compositionally biased region" description="Basic and acidic residues" evidence="2">
    <location>
        <begin position="137"/>
        <end position="147"/>
    </location>
</feature>
<dbReference type="OrthoDB" id="9815709at2"/>
<dbReference type="PANTHER" id="PTHR47814">
    <property type="entry name" value="PEPTIDYL-TRNA HYDROLASE ARFB"/>
    <property type="match status" value="1"/>
</dbReference>
<evidence type="ECO:0000259" key="3">
    <source>
        <dbReference type="Pfam" id="PF00472"/>
    </source>
</evidence>
<reference evidence="4 5" key="1">
    <citation type="journal article" date="2008" name="Int. J. Syst. Evol. Microbiol.">
        <title>Tessaracoccus flavescens sp. nov., isolated from marine sediment.</title>
        <authorList>
            <person name="Lee D.W."/>
            <person name="Lee S.D."/>
        </authorList>
    </citation>
    <scope>NUCLEOTIDE SEQUENCE [LARGE SCALE GENOMIC DNA]</scope>
    <source>
        <strain evidence="4 5">SST-39T</strain>
    </source>
</reference>
<accession>A0A1Q2CZE3</accession>
<protein>
    <submittedName>
        <fullName evidence="4">Aminoacyl-tRNA hydrolase</fullName>
    </submittedName>
</protein>
<dbReference type="STRING" id="399497.BW733_12375"/>
<sequence length="147" mass="16024">MDDLQVPPGPGLPRGLTVPARELDEQFSHASGPGGQGVNTTDSRVQLSLDLATTTALSDAQRARALVSLANRLSGTTITINAAEHRSQLRNRTTARLRLAALLREALAPPPAVRRPTRPTRGSQQRRLASKRRRAETKRDRQRPGLD</sequence>
<gene>
    <name evidence="4" type="ORF">BW733_12375</name>
</gene>
<evidence type="ECO:0000313" key="4">
    <source>
        <dbReference type="EMBL" id="AQP51488.1"/>
    </source>
</evidence>
<evidence type="ECO:0000256" key="2">
    <source>
        <dbReference type="SAM" id="MobiDB-lite"/>
    </source>
</evidence>
<dbReference type="SUPFAM" id="SSF75620">
    <property type="entry name" value="Release factor"/>
    <property type="match status" value="1"/>
</dbReference>
<keyword evidence="4" id="KW-0378">Hydrolase</keyword>
<dbReference type="Proteomes" id="UP000188235">
    <property type="component" value="Chromosome"/>
</dbReference>
<dbReference type="Pfam" id="PF00472">
    <property type="entry name" value="RF-1"/>
    <property type="match status" value="1"/>
</dbReference>
<evidence type="ECO:0000256" key="1">
    <source>
        <dbReference type="ARBA" id="ARBA00010835"/>
    </source>
</evidence>
<dbReference type="EMBL" id="CP019607">
    <property type="protein sequence ID" value="AQP51488.1"/>
    <property type="molecule type" value="Genomic_DNA"/>
</dbReference>
<dbReference type="RefSeq" id="WP_077350836.1">
    <property type="nucleotide sequence ID" value="NZ_CP019607.1"/>
</dbReference>
<comment type="similarity">
    <text evidence="1">Belongs to the prokaryotic/mitochondrial release factor family.</text>
</comment>
<dbReference type="GO" id="GO:0043022">
    <property type="term" value="F:ribosome binding"/>
    <property type="evidence" value="ECO:0007669"/>
    <property type="project" value="TreeGrafter"/>
</dbReference>